<gene>
    <name evidence="1" type="ORF">KY46_08800</name>
</gene>
<protein>
    <recommendedName>
        <fullName evidence="3">TIGR03016 family PEP-CTERM system-associated outer membrane protein</fullName>
    </recommendedName>
</protein>
<reference evidence="1 2" key="1">
    <citation type="submission" date="2014-12" db="EMBL/GenBank/DDBJ databases">
        <title>Mercury Reductase activity and rhizosphere competence traits in the genome of root associated Photobacterium halotolerans MELD1.</title>
        <authorList>
            <person name="Mathew D.C."/>
            <person name="Huang C.-C."/>
        </authorList>
    </citation>
    <scope>NUCLEOTIDE SEQUENCE [LARGE SCALE GENOMIC DNA]</scope>
    <source>
        <strain evidence="1 2">MELD1</strain>
    </source>
</reference>
<accession>A0A0F5VEU2</accession>
<dbReference type="NCBIfam" id="TIGR03016">
    <property type="entry name" value="pepcterm_hypo_1"/>
    <property type="match status" value="1"/>
</dbReference>
<proteinExistence type="predicted"/>
<name>A0A0F5VEU2_9GAMM</name>
<dbReference type="SUPFAM" id="SSF56935">
    <property type="entry name" value="Porins"/>
    <property type="match status" value="1"/>
</dbReference>
<dbReference type="Proteomes" id="UP000033633">
    <property type="component" value="Unassembled WGS sequence"/>
</dbReference>
<organism evidence="1 2">
    <name type="scientific">Photobacterium halotolerans</name>
    <dbReference type="NCBI Taxonomy" id="265726"/>
    <lineage>
        <taxon>Bacteria</taxon>
        <taxon>Pseudomonadati</taxon>
        <taxon>Pseudomonadota</taxon>
        <taxon>Gammaproteobacteria</taxon>
        <taxon>Vibrionales</taxon>
        <taxon>Vibrionaceae</taxon>
        <taxon>Photobacterium</taxon>
    </lineage>
</organism>
<dbReference type="EMBL" id="JWYV01000005">
    <property type="protein sequence ID" value="KKD00327.1"/>
    <property type="molecule type" value="Genomic_DNA"/>
</dbReference>
<dbReference type="InterPro" id="IPR018759">
    <property type="entry name" value="BBP2_2"/>
</dbReference>
<dbReference type="STRING" id="265726.KY46_08800"/>
<dbReference type="Pfam" id="PF10082">
    <property type="entry name" value="BBP2_2"/>
    <property type="match status" value="1"/>
</dbReference>
<dbReference type="PATRIC" id="fig|265726.11.peg.3896"/>
<sequence length="457" mass="52519">MKLTPYAATEFTFTDNVDRTASNPQSSFITELEAGIEGTIEGNRGLISLDYALGYLYYTEGEQSDELYQDLDFIAYKGLGRSGFQVDASASIDNIASDIATDANADVISGDTIQSNEAEVGLSYQTNPLSTMDLRSRIYTNVINNEDDIGNYTGWGGNIVYANGRSVRDTFWRLGAFYDYRKGRDDGIATEFTRLNEIIGLQTISGFSPFLRLNYENYDGVTDSSENEIFNWGGGVRYFIDRYSYGEVSYNFSEDDVNSDFWAGAINLNPTDKTRLYFEYDKRIKGDSYAAEIRNRTRRWTNTLTYTESPDSYERDRFVDGGRIDEIYLRKEARWLSELTLRRTLYSFSLYQIDRETLESLSDLTDDNSRGIELDVNHQLSRVLSGHIGYAYERYDFTYLSTGDESDDYHTFSLDTTYFFRPELFTQTGVEYYTRSSSDSVNDYDETRIFIDVRVEF</sequence>
<evidence type="ECO:0000313" key="2">
    <source>
        <dbReference type="Proteomes" id="UP000033633"/>
    </source>
</evidence>
<evidence type="ECO:0000313" key="1">
    <source>
        <dbReference type="EMBL" id="KKD00327.1"/>
    </source>
</evidence>
<dbReference type="AlphaFoldDB" id="A0A0F5VEU2"/>
<comment type="caution">
    <text evidence="1">The sequence shown here is derived from an EMBL/GenBank/DDBJ whole genome shotgun (WGS) entry which is preliminary data.</text>
</comment>
<dbReference type="OrthoDB" id="5750656at2"/>
<evidence type="ECO:0008006" key="3">
    <source>
        <dbReference type="Google" id="ProtNLM"/>
    </source>
</evidence>
<dbReference type="InterPro" id="IPR017467">
    <property type="entry name" value="CHP03016_PEP-CTERM"/>
</dbReference>
<keyword evidence="2" id="KW-1185">Reference proteome</keyword>
<dbReference type="RefSeq" id="WP_046220262.1">
    <property type="nucleotide sequence ID" value="NZ_JWYV01000005.1"/>
</dbReference>